<dbReference type="EMBL" id="JAXCGZ010005822">
    <property type="protein sequence ID" value="KAK7080687.1"/>
    <property type="molecule type" value="Genomic_DNA"/>
</dbReference>
<accession>A0AAN8XC53</accession>
<dbReference type="Proteomes" id="UP001381693">
    <property type="component" value="Unassembled WGS sequence"/>
</dbReference>
<dbReference type="GO" id="GO:0005737">
    <property type="term" value="C:cytoplasm"/>
    <property type="evidence" value="ECO:0007669"/>
    <property type="project" value="TreeGrafter"/>
</dbReference>
<comment type="caution">
    <text evidence="3">The sequence shown here is derived from an EMBL/GenBank/DDBJ whole genome shotgun (WGS) entry which is preliminary data.</text>
</comment>
<protein>
    <recommendedName>
        <fullName evidence="2">Alanine dehydrogenase/pyridine nucleotide transhydrogenase N-terminal domain-containing protein</fullName>
    </recommendedName>
</protein>
<dbReference type="AlphaFoldDB" id="A0AAN8XC53"/>
<dbReference type="FunFam" id="3.40.50.720:FF:000087">
    <property type="entry name" value="alpha-aminoadipic semialdehyde synthase, mitochondrial"/>
    <property type="match status" value="1"/>
</dbReference>
<evidence type="ECO:0000313" key="4">
    <source>
        <dbReference type="Proteomes" id="UP001381693"/>
    </source>
</evidence>
<evidence type="ECO:0000259" key="2">
    <source>
        <dbReference type="SMART" id="SM01003"/>
    </source>
</evidence>
<organism evidence="3 4">
    <name type="scientific">Halocaridina rubra</name>
    <name type="common">Hawaiian red shrimp</name>
    <dbReference type="NCBI Taxonomy" id="373956"/>
    <lineage>
        <taxon>Eukaryota</taxon>
        <taxon>Metazoa</taxon>
        <taxon>Ecdysozoa</taxon>
        <taxon>Arthropoda</taxon>
        <taxon>Crustacea</taxon>
        <taxon>Multicrustacea</taxon>
        <taxon>Malacostraca</taxon>
        <taxon>Eumalacostraca</taxon>
        <taxon>Eucarida</taxon>
        <taxon>Decapoda</taxon>
        <taxon>Pleocyemata</taxon>
        <taxon>Caridea</taxon>
        <taxon>Atyoidea</taxon>
        <taxon>Atyidae</taxon>
        <taxon>Halocaridina</taxon>
    </lineage>
</organism>
<dbReference type="GO" id="GO:0004753">
    <property type="term" value="F:saccharopine dehydrogenase activity"/>
    <property type="evidence" value="ECO:0007669"/>
    <property type="project" value="TreeGrafter"/>
</dbReference>
<reference evidence="3 4" key="1">
    <citation type="submission" date="2023-11" db="EMBL/GenBank/DDBJ databases">
        <title>Halocaridina rubra genome assembly.</title>
        <authorList>
            <person name="Smith C."/>
        </authorList>
    </citation>
    <scope>NUCLEOTIDE SEQUENCE [LARGE SCALE GENOMIC DNA]</scope>
    <source>
        <strain evidence="3">EP-1</strain>
        <tissue evidence="3">Whole</tissue>
    </source>
</reference>
<evidence type="ECO:0000313" key="3">
    <source>
        <dbReference type="EMBL" id="KAK7080687.1"/>
    </source>
</evidence>
<dbReference type="PANTHER" id="PTHR11133">
    <property type="entry name" value="SACCHAROPINE DEHYDROGENASE"/>
    <property type="match status" value="1"/>
</dbReference>
<gene>
    <name evidence="3" type="ORF">SK128_009852</name>
</gene>
<dbReference type="InterPro" id="IPR007886">
    <property type="entry name" value="AlaDH/PNT_N"/>
</dbReference>
<evidence type="ECO:0000256" key="1">
    <source>
        <dbReference type="ARBA" id="ARBA00023002"/>
    </source>
</evidence>
<keyword evidence="4" id="KW-1185">Reference proteome</keyword>
<dbReference type="Gene3D" id="3.40.50.720">
    <property type="entry name" value="NAD(P)-binding Rossmann-like Domain"/>
    <property type="match status" value="1"/>
</dbReference>
<keyword evidence="1" id="KW-0560">Oxidoreductase</keyword>
<sequence>MSSMLSAGPALARCLTSHTIQTRRCISRNVQGCILAIRREDQSVWERRAPLGPSHVRQLVKDGVNVIVQPSNRRAYPMQAYQSAGAKIQEDISEASVVIGVKQVPIDQLVPNRTYCFFSHTIKAQEANMPLLDAILEKISILG</sequence>
<name>A0AAN8XC53_HALRR</name>
<dbReference type="PANTHER" id="PTHR11133:SF22">
    <property type="entry name" value="ALPHA-AMINOADIPIC SEMIALDEHYDE SYNTHASE, MITOCHONDRIAL"/>
    <property type="match status" value="1"/>
</dbReference>
<feature type="domain" description="Alanine dehydrogenase/pyridine nucleotide transhydrogenase N-terminal" evidence="2">
    <location>
        <begin position="36"/>
        <end position="140"/>
    </location>
</feature>
<dbReference type="InterPro" id="IPR051168">
    <property type="entry name" value="AASS"/>
</dbReference>
<proteinExistence type="predicted"/>
<dbReference type="SMART" id="SM01003">
    <property type="entry name" value="AlaDh_PNT_N"/>
    <property type="match status" value="1"/>
</dbReference>
<dbReference type="SUPFAM" id="SSF52283">
    <property type="entry name" value="Formate/glycerate dehydrogenase catalytic domain-like"/>
    <property type="match status" value="1"/>
</dbReference>
<dbReference type="Pfam" id="PF05222">
    <property type="entry name" value="AlaDh_PNT_N"/>
    <property type="match status" value="1"/>
</dbReference>
<dbReference type="GO" id="GO:0019878">
    <property type="term" value="P:lysine biosynthetic process via aminoadipic acid"/>
    <property type="evidence" value="ECO:0007669"/>
    <property type="project" value="TreeGrafter"/>
</dbReference>